<sequence>MPDASYVRFQGTVRNEQGVFPGVFGLVNRLARAGRLSSEQYRFWRANNDWYDTNYPNPSDIDPLVYDHETHPGAVAWFKASSQELITRVDGYLELLAAHGVECQRVESSEPGKIIYEDEYQVVVIPHELHETSTTGDLRSD</sequence>
<keyword evidence="2" id="KW-1185">Reference proteome</keyword>
<comment type="caution">
    <text evidence="1">The sequence shown here is derived from an EMBL/GenBank/DDBJ whole genome shotgun (WGS) entry which is preliminary data.</text>
</comment>
<name>A0ABV8Z2J6_9ACTN</name>
<evidence type="ECO:0000313" key="2">
    <source>
        <dbReference type="Proteomes" id="UP001596012"/>
    </source>
</evidence>
<gene>
    <name evidence="1" type="ORF">ACFPH6_45645</name>
</gene>
<protein>
    <recommendedName>
        <fullName evidence="3">GyrI-like small molecule binding domain-containing protein</fullName>
    </recommendedName>
</protein>
<proteinExistence type="predicted"/>
<evidence type="ECO:0008006" key="3">
    <source>
        <dbReference type="Google" id="ProtNLM"/>
    </source>
</evidence>
<dbReference type="RefSeq" id="WP_386354192.1">
    <property type="nucleotide sequence ID" value="NZ_JBHSFG010000094.1"/>
</dbReference>
<dbReference type="Proteomes" id="UP001596012">
    <property type="component" value="Unassembled WGS sequence"/>
</dbReference>
<evidence type="ECO:0000313" key="1">
    <source>
        <dbReference type="EMBL" id="MFC4471697.1"/>
    </source>
</evidence>
<accession>A0ABV8Z2J6</accession>
<dbReference type="EMBL" id="JBHSFG010000094">
    <property type="protein sequence ID" value="MFC4471697.1"/>
    <property type="molecule type" value="Genomic_DNA"/>
</dbReference>
<organism evidence="1 2">
    <name type="scientific">Streptomyces xiangluensis</name>
    <dbReference type="NCBI Taxonomy" id="2665720"/>
    <lineage>
        <taxon>Bacteria</taxon>
        <taxon>Bacillati</taxon>
        <taxon>Actinomycetota</taxon>
        <taxon>Actinomycetes</taxon>
        <taxon>Kitasatosporales</taxon>
        <taxon>Streptomycetaceae</taxon>
        <taxon>Streptomyces</taxon>
    </lineage>
</organism>
<reference evidence="2" key="1">
    <citation type="journal article" date="2019" name="Int. J. Syst. Evol. Microbiol.">
        <title>The Global Catalogue of Microorganisms (GCM) 10K type strain sequencing project: providing services to taxonomists for standard genome sequencing and annotation.</title>
        <authorList>
            <consortium name="The Broad Institute Genomics Platform"/>
            <consortium name="The Broad Institute Genome Sequencing Center for Infectious Disease"/>
            <person name="Wu L."/>
            <person name="Ma J."/>
        </authorList>
    </citation>
    <scope>NUCLEOTIDE SEQUENCE [LARGE SCALE GENOMIC DNA]</scope>
    <source>
        <strain evidence="2">DT43</strain>
    </source>
</reference>